<reference evidence="1" key="2">
    <citation type="journal article" date="2015" name="Fish Shellfish Immunol.">
        <title>Early steps in the European eel (Anguilla anguilla)-Vibrio vulnificus interaction in the gills: Role of the RtxA13 toxin.</title>
        <authorList>
            <person name="Callol A."/>
            <person name="Pajuelo D."/>
            <person name="Ebbesson L."/>
            <person name="Teles M."/>
            <person name="MacKenzie S."/>
            <person name="Amaro C."/>
        </authorList>
    </citation>
    <scope>NUCLEOTIDE SEQUENCE</scope>
</reference>
<organism evidence="1">
    <name type="scientific">Anguilla anguilla</name>
    <name type="common">European freshwater eel</name>
    <name type="synonym">Muraena anguilla</name>
    <dbReference type="NCBI Taxonomy" id="7936"/>
    <lineage>
        <taxon>Eukaryota</taxon>
        <taxon>Metazoa</taxon>
        <taxon>Chordata</taxon>
        <taxon>Craniata</taxon>
        <taxon>Vertebrata</taxon>
        <taxon>Euteleostomi</taxon>
        <taxon>Actinopterygii</taxon>
        <taxon>Neopterygii</taxon>
        <taxon>Teleostei</taxon>
        <taxon>Anguilliformes</taxon>
        <taxon>Anguillidae</taxon>
        <taxon>Anguilla</taxon>
    </lineage>
</organism>
<dbReference type="EMBL" id="GBXM01106678">
    <property type="protein sequence ID" value="JAH01899.1"/>
    <property type="molecule type" value="Transcribed_RNA"/>
</dbReference>
<reference evidence="1" key="1">
    <citation type="submission" date="2014-11" db="EMBL/GenBank/DDBJ databases">
        <authorList>
            <person name="Amaro Gonzalez C."/>
        </authorList>
    </citation>
    <scope>NUCLEOTIDE SEQUENCE</scope>
</reference>
<evidence type="ECO:0000313" key="1">
    <source>
        <dbReference type="EMBL" id="JAH01899.1"/>
    </source>
</evidence>
<protein>
    <submittedName>
        <fullName evidence="1">Uncharacterized protein</fullName>
    </submittedName>
</protein>
<name>A0A0E9PBK8_ANGAN</name>
<accession>A0A0E9PBK8</accession>
<proteinExistence type="predicted"/>
<sequence length="49" mass="5749">MRHSHKRIQSSLVILAGMRGSYWDHYFVGYTDLGFWWGDSIFMGRHSAS</sequence>
<dbReference type="AlphaFoldDB" id="A0A0E9PBK8"/>